<reference evidence="3 5" key="2">
    <citation type="submission" date="2016-10" db="EMBL/GenBank/DDBJ databases">
        <authorList>
            <person name="Varghese N."/>
            <person name="Submissions S."/>
        </authorList>
    </citation>
    <scope>NUCLEOTIDE SEQUENCE [LARGE SCALE GENOMIC DNA]</scope>
    <source>
        <strain evidence="3 5">DSM 22150</strain>
    </source>
</reference>
<sequence>MQGSSAIPKDLSSYTLKNLAIIAMFFDHIFAVFVPQDTLEGVVLRIAGRIAAPIMCYMIAEGYHYTSDLKKYTLRLFLFAVVSHFPYVWYFGLQWWQATSVIWGLALGLVALAAAKREDWSLPLRAAIVLACCLLAVPADWNYVAVLWILFFGLFRGQTEKQLLSFAVIGILFHIIPSIREIGWTQAYQLGIFLAVPLLLLYKGRQGKKSNLMKWGFYAFYPFHLVLLELVKMIASA</sequence>
<dbReference type="EMBL" id="FJNB01000006">
    <property type="protein sequence ID" value="CZQ93044.1"/>
    <property type="molecule type" value="Genomic_DNA"/>
</dbReference>
<dbReference type="InterPro" id="IPR008875">
    <property type="entry name" value="TraX"/>
</dbReference>
<keyword evidence="1" id="KW-1133">Transmembrane helix</keyword>
<dbReference type="AlphaFoldDB" id="A0A143YNZ5"/>
<feature type="transmembrane region" description="Helical" evidence="1">
    <location>
        <begin position="127"/>
        <end position="151"/>
    </location>
</feature>
<name>A0A143YNZ5_9LACT</name>
<feature type="transmembrane region" description="Helical" evidence="1">
    <location>
        <begin position="72"/>
        <end position="89"/>
    </location>
</feature>
<reference evidence="2 4" key="1">
    <citation type="submission" date="2016-02" db="EMBL/GenBank/DDBJ databases">
        <authorList>
            <person name="Wen L."/>
            <person name="He K."/>
            <person name="Yang H."/>
        </authorList>
    </citation>
    <scope>NUCLEOTIDE SEQUENCE [LARGE SCALE GENOMIC DNA]</scope>
    <source>
        <strain evidence="2">Trichococcus_R210</strain>
    </source>
</reference>
<dbReference type="Proteomes" id="UP000076878">
    <property type="component" value="Unassembled WGS sequence"/>
</dbReference>
<feature type="transmembrane region" description="Helical" evidence="1">
    <location>
        <begin position="42"/>
        <end position="60"/>
    </location>
</feature>
<feature type="transmembrane region" description="Helical" evidence="1">
    <location>
        <begin position="187"/>
        <end position="203"/>
    </location>
</feature>
<proteinExistence type="predicted"/>
<evidence type="ECO:0000313" key="2">
    <source>
        <dbReference type="EMBL" id="CZQ93044.1"/>
    </source>
</evidence>
<dbReference type="EMBL" id="FNYT01000005">
    <property type="protein sequence ID" value="SEI92615.1"/>
    <property type="molecule type" value="Genomic_DNA"/>
</dbReference>
<feature type="transmembrane region" description="Helical" evidence="1">
    <location>
        <begin position="95"/>
        <end position="115"/>
    </location>
</feature>
<evidence type="ECO:0000256" key="1">
    <source>
        <dbReference type="SAM" id="Phobius"/>
    </source>
</evidence>
<dbReference type="Pfam" id="PF05857">
    <property type="entry name" value="TraX"/>
    <property type="match status" value="1"/>
</dbReference>
<dbReference type="Proteomes" id="UP000199280">
    <property type="component" value="Unassembled WGS sequence"/>
</dbReference>
<evidence type="ECO:0000313" key="4">
    <source>
        <dbReference type="Proteomes" id="UP000076878"/>
    </source>
</evidence>
<keyword evidence="1" id="KW-0472">Membrane</keyword>
<dbReference type="RefSeq" id="WP_068622384.1">
    <property type="nucleotide sequence ID" value="NZ_FJNB01000006.1"/>
</dbReference>
<keyword evidence="5" id="KW-1185">Reference proteome</keyword>
<protein>
    <submittedName>
        <fullName evidence="2 3">Trax</fullName>
    </submittedName>
</protein>
<feature type="transmembrane region" description="Helical" evidence="1">
    <location>
        <begin position="19"/>
        <end position="36"/>
    </location>
</feature>
<dbReference type="OrthoDB" id="9781069at2"/>
<dbReference type="STRING" id="640938.TR210_1104"/>
<evidence type="ECO:0000313" key="3">
    <source>
        <dbReference type="EMBL" id="SEI92615.1"/>
    </source>
</evidence>
<accession>A0A143YNZ5</accession>
<keyword evidence="1" id="KW-0812">Transmembrane</keyword>
<organism evidence="2 4">
    <name type="scientific">Trichococcus ilyis</name>
    <dbReference type="NCBI Taxonomy" id="640938"/>
    <lineage>
        <taxon>Bacteria</taxon>
        <taxon>Bacillati</taxon>
        <taxon>Bacillota</taxon>
        <taxon>Bacilli</taxon>
        <taxon>Lactobacillales</taxon>
        <taxon>Carnobacteriaceae</taxon>
        <taxon>Trichococcus</taxon>
    </lineage>
</organism>
<gene>
    <name evidence="3" type="ORF">SAMN05216375_10546</name>
    <name evidence="2" type="ORF">TR210_1104</name>
</gene>
<evidence type="ECO:0000313" key="5">
    <source>
        <dbReference type="Proteomes" id="UP000199280"/>
    </source>
</evidence>